<dbReference type="Proteomes" id="UP000755585">
    <property type="component" value="Unassembled WGS sequence"/>
</dbReference>
<organism evidence="1 2">
    <name type="scientific">Kribbella aluminosa</name>
    <dbReference type="NCBI Taxonomy" id="416017"/>
    <lineage>
        <taxon>Bacteria</taxon>
        <taxon>Bacillati</taxon>
        <taxon>Actinomycetota</taxon>
        <taxon>Actinomycetes</taxon>
        <taxon>Propionibacteriales</taxon>
        <taxon>Kribbellaceae</taxon>
        <taxon>Kribbella</taxon>
    </lineage>
</organism>
<dbReference type="EMBL" id="JAGINT010000001">
    <property type="protein sequence ID" value="MBP2349290.1"/>
    <property type="molecule type" value="Genomic_DNA"/>
</dbReference>
<comment type="caution">
    <text evidence="1">The sequence shown here is derived from an EMBL/GenBank/DDBJ whole genome shotgun (WGS) entry which is preliminary data.</text>
</comment>
<name>A0ABS4UCI0_9ACTN</name>
<accession>A0ABS4UCI0</accession>
<keyword evidence="2" id="KW-1185">Reference proteome</keyword>
<gene>
    <name evidence="1" type="ORF">JOF29_000373</name>
</gene>
<protein>
    <submittedName>
        <fullName evidence="1">Uncharacterized protein</fullName>
    </submittedName>
</protein>
<reference evidence="1 2" key="1">
    <citation type="submission" date="2021-03" db="EMBL/GenBank/DDBJ databases">
        <title>Sequencing the genomes of 1000 actinobacteria strains.</title>
        <authorList>
            <person name="Klenk H.-P."/>
        </authorList>
    </citation>
    <scope>NUCLEOTIDE SEQUENCE [LARGE SCALE GENOMIC DNA]</scope>
    <source>
        <strain evidence="1 2">DSM 18824</strain>
    </source>
</reference>
<proteinExistence type="predicted"/>
<evidence type="ECO:0000313" key="2">
    <source>
        <dbReference type="Proteomes" id="UP000755585"/>
    </source>
</evidence>
<dbReference type="RefSeq" id="WP_209692482.1">
    <property type="nucleotide sequence ID" value="NZ_BAAAVU010000028.1"/>
</dbReference>
<sequence>MAAIKRDAHRNGLGKHTGRRSLHTLYVHLTDKTLAAGTGVLRVEEQPGPLLAGQLTELLGHNQVVVKPVIDLHDQVSAHSY</sequence>
<evidence type="ECO:0000313" key="1">
    <source>
        <dbReference type="EMBL" id="MBP2349290.1"/>
    </source>
</evidence>